<dbReference type="InParanoid" id="K2RP19"/>
<comment type="caution">
    <text evidence="2">The sequence shown here is derived from an EMBL/GenBank/DDBJ whole genome shotgun (WGS) entry which is preliminary data.</text>
</comment>
<accession>K2RP19</accession>
<dbReference type="VEuPathDB" id="FungiDB:MPH_06254"/>
<feature type="non-terminal residue" evidence="2">
    <location>
        <position position="163"/>
    </location>
</feature>
<organism evidence="2 3">
    <name type="scientific">Macrophomina phaseolina (strain MS6)</name>
    <name type="common">Charcoal rot fungus</name>
    <dbReference type="NCBI Taxonomy" id="1126212"/>
    <lineage>
        <taxon>Eukaryota</taxon>
        <taxon>Fungi</taxon>
        <taxon>Dikarya</taxon>
        <taxon>Ascomycota</taxon>
        <taxon>Pezizomycotina</taxon>
        <taxon>Dothideomycetes</taxon>
        <taxon>Dothideomycetes incertae sedis</taxon>
        <taxon>Botryosphaeriales</taxon>
        <taxon>Botryosphaeriaceae</taxon>
        <taxon>Macrophomina</taxon>
    </lineage>
</organism>
<proteinExistence type="predicted"/>
<feature type="compositionally biased region" description="Basic and acidic residues" evidence="1">
    <location>
        <begin position="102"/>
        <end position="133"/>
    </location>
</feature>
<protein>
    <submittedName>
        <fullName evidence="2">Uncharacterized protein</fullName>
    </submittedName>
</protein>
<dbReference type="HOGENOM" id="CLU_1631031_0_0_1"/>
<evidence type="ECO:0000313" key="2">
    <source>
        <dbReference type="EMBL" id="EKG16478.1"/>
    </source>
</evidence>
<evidence type="ECO:0000313" key="3">
    <source>
        <dbReference type="Proteomes" id="UP000007129"/>
    </source>
</evidence>
<dbReference type="AlphaFoldDB" id="K2RP19"/>
<feature type="region of interest" description="Disordered" evidence="1">
    <location>
        <begin position="91"/>
        <end position="163"/>
    </location>
</feature>
<name>K2RP19_MACPH</name>
<reference evidence="2 3" key="1">
    <citation type="journal article" date="2012" name="BMC Genomics">
        <title>Tools to kill: Genome of one of the most destructive plant pathogenic fungi Macrophomina phaseolina.</title>
        <authorList>
            <person name="Islam M.S."/>
            <person name="Haque M.S."/>
            <person name="Islam M.M."/>
            <person name="Emdad E.M."/>
            <person name="Halim A."/>
            <person name="Hossen Q.M.M."/>
            <person name="Hossain M.Z."/>
            <person name="Ahmed B."/>
            <person name="Rahim S."/>
            <person name="Rahman M.S."/>
            <person name="Alam M.M."/>
            <person name="Hou S."/>
            <person name="Wan X."/>
            <person name="Saito J.A."/>
            <person name="Alam M."/>
        </authorList>
    </citation>
    <scope>NUCLEOTIDE SEQUENCE [LARGE SCALE GENOMIC DNA]</scope>
    <source>
        <strain evidence="2 3">MS6</strain>
    </source>
</reference>
<dbReference type="Proteomes" id="UP000007129">
    <property type="component" value="Unassembled WGS sequence"/>
</dbReference>
<evidence type="ECO:0000256" key="1">
    <source>
        <dbReference type="SAM" id="MobiDB-lite"/>
    </source>
</evidence>
<gene>
    <name evidence="2" type="ORF">MPH_06254</name>
</gene>
<dbReference type="EMBL" id="AHHD01000267">
    <property type="protein sequence ID" value="EKG16478.1"/>
    <property type="molecule type" value="Genomic_DNA"/>
</dbReference>
<sequence>MGRVSGIGMLASKRRVYTWLRLPCRSAPTRQRLSFHRPSNCAPCSSTSHEHLRSVVAQTSPSGIMPRTEVKAGLAEARKASVVCQVAPGQPRREAGCVCAQDGRRRGDGVRSERVPERRDEVRQQLGRSETRRGRLGGGWRVEVGERRPASGRRNSGLRHTST</sequence>